<evidence type="ECO:0000313" key="2">
    <source>
        <dbReference type="EMBL" id="GFZ06720.1"/>
    </source>
</evidence>
<feature type="compositionally biased region" description="Basic and acidic residues" evidence="1">
    <location>
        <begin position="417"/>
        <end position="428"/>
    </location>
</feature>
<feature type="compositionally biased region" description="Polar residues" evidence="1">
    <location>
        <begin position="180"/>
        <end position="194"/>
    </location>
</feature>
<evidence type="ECO:0000313" key="3">
    <source>
        <dbReference type="Proteomes" id="UP000585474"/>
    </source>
</evidence>
<feature type="region of interest" description="Disordered" evidence="1">
    <location>
        <begin position="355"/>
        <end position="378"/>
    </location>
</feature>
<protein>
    <submittedName>
        <fullName evidence="2">Uncharacterized protein</fullName>
    </submittedName>
</protein>
<proteinExistence type="predicted"/>
<gene>
    <name evidence="2" type="ORF">Acr_18g0008900</name>
</gene>
<dbReference type="AlphaFoldDB" id="A0A7J0G7E8"/>
<feature type="compositionally biased region" description="Low complexity" evidence="1">
    <location>
        <begin position="154"/>
        <end position="166"/>
    </location>
</feature>
<organism evidence="2 3">
    <name type="scientific">Actinidia rufa</name>
    <dbReference type="NCBI Taxonomy" id="165716"/>
    <lineage>
        <taxon>Eukaryota</taxon>
        <taxon>Viridiplantae</taxon>
        <taxon>Streptophyta</taxon>
        <taxon>Embryophyta</taxon>
        <taxon>Tracheophyta</taxon>
        <taxon>Spermatophyta</taxon>
        <taxon>Magnoliopsida</taxon>
        <taxon>eudicotyledons</taxon>
        <taxon>Gunneridae</taxon>
        <taxon>Pentapetalae</taxon>
        <taxon>asterids</taxon>
        <taxon>Ericales</taxon>
        <taxon>Actinidiaceae</taxon>
        <taxon>Actinidia</taxon>
    </lineage>
</organism>
<dbReference type="EMBL" id="BJWL01000018">
    <property type="protein sequence ID" value="GFZ06720.1"/>
    <property type="molecule type" value="Genomic_DNA"/>
</dbReference>
<feature type="compositionally biased region" description="Basic residues" evidence="1">
    <location>
        <begin position="139"/>
        <end position="153"/>
    </location>
</feature>
<accession>A0A7J0G7E8</accession>
<dbReference type="Proteomes" id="UP000585474">
    <property type="component" value="Unassembled WGS sequence"/>
</dbReference>
<feature type="compositionally biased region" description="Basic and acidic residues" evidence="1">
    <location>
        <begin position="356"/>
        <end position="368"/>
    </location>
</feature>
<sequence length="498" mass="56483">MTISHIYSPVLTGYTSILSRPRISTLYSPWSDLHARRGLSGLAPAGNVCLVVCAGRSSCCRGSVPRQKSNIDYWIACLDFYYNSLALSMGSMVLNLLCTCAAILAANLPHIPPVSILENDPPRQPCDEVSQSHHSTSQARRHRSPTPRPRRGKSSSSESQSFSGTPKAEGEEVRRRSPHKNNQAPRRRSTSTSQKIRDLEARLDAIDTSAGALVTVDALIWQIEPPFTNRVMRARVSSRFKLPIQLGVYEGKTDPINHLNSYKSIMTLQGCSNEVMCKAFSTIPEGVNEVVVLKIIAWNHRLIWRSEQRETELLKDYVKWFNQAILEVEDPNDKVSKAEKYIAAEELAKAKCRRRWKDEAKKQKTDPRKRNRNKYYEFLPRSRAQHRRQLLAKRTNSDLIKKGSLRKYVTNRPPSDSLERRYGDNRPTARDIQVIHGRFGSSRCSSSSKKRHARNAHGRAEKEVYNLSSPFVDAHPLITFNNDDLRGCTSPTMMPWSS</sequence>
<name>A0A7J0G7E8_9ERIC</name>
<feature type="region of interest" description="Disordered" evidence="1">
    <location>
        <begin position="440"/>
        <end position="459"/>
    </location>
</feature>
<feature type="region of interest" description="Disordered" evidence="1">
    <location>
        <begin position="119"/>
        <end position="196"/>
    </location>
</feature>
<feature type="region of interest" description="Disordered" evidence="1">
    <location>
        <begin position="402"/>
        <end position="428"/>
    </location>
</feature>
<evidence type="ECO:0000256" key="1">
    <source>
        <dbReference type="SAM" id="MobiDB-lite"/>
    </source>
</evidence>
<reference evidence="2 3" key="1">
    <citation type="submission" date="2019-07" db="EMBL/GenBank/DDBJ databases">
        <title>De Novo Assembly of kiwifruit Actinidia rufa.</title>
        <authorList>
            <person name="Sugita-Konishi S."/>
            <person name="Sato K."/>
            <person name="Mori E."/>
            <person name="Abe Y."/>
            <person name="Kisaki G."/>
            <person name="Hamano K."/>
            <person name="Suezawa K."/>
            <person name="Otani M."/>
            <person name="Fukuda T."/>
            <person name="Manabe T."/>
            <person name="Gomi K."/>
            <person name="Tabuchi M."/>
            <person name="Akimitsu K."/>
            <person name="Kataoka I."/>
        </authorList>
    </citation>
    <scope>NUCLEOTIDE SEQUENCE [LARGE SCALE GENOMIC DNA]</scope>
    <source>
        <strain evidence="3">cv. Fuchu</strain>
    </source>
</reference>
<feature type="compositionally biased region" description="Basic residues" evidence="1">
    <location>
        <begin position="448"/>
        <end position="457"/>
    </location>
</feature>
<keyword evidence="3" id="KW-1185">Reference proteome</keyword>
<comment type="caution">
    <text evidence="2">The sequence shown here is derived from an EMBL/GenBank/DDBJ whole genome shotgun (WGS) entry which is preliminary data.</text>
</comment>